<proteinExistence type="predicted"/>
<keyword evidence="1" id="KW-0732">Signal</keyword>
<feature type="signal peptide" evidence="1">
    <location>
        <begin position="1"/>
        <end position="18"/>
    </location>
</feature>
<dbReference type="EMBL" id="JBELQC010000001">
    <property type="protein sequence ID" value="MFL9840807.1"/>
    <property type="molecule type" value="Genomic_DNA"/>
</dbReference>
<feature type="chain" id="PRO_5047464460" evidence="1">
    <location>
        <begin position="19"/>
        <end position="168"/>
    </location>
</feature>
<sequence>MKRLGLIVVLGLAMAGCARTPAPEAPPPTPSATQISYSTGPCFGACPVYAFTVQANGDGSFEGKRFTQTGGTKSFKLTRADFDAFAAALAPYRPAPGTSRRYSHGERGCERAATDMPSAEVTWIGPGGKSQLYYYFGCDMDANHAMADAIGNAPDLIPALAPLIGERP</sequence>
<dbReference type="PROSITE" id="PS51257">
    <property type="entry name" value="PROKAR_LIPOPROTEIN"/>
    <property type="match status" value="1"/>
</dbReference>
<evidence type="ECO:0000313" key="3">
    <source>
        <dbReference type="EMBL" id="MFL9840807.1"/>
    </source>
</evidence>
<accession>A0ABW8YLL9</accession>
<dbReference type="Proteomes" id="UP001629244">
    <property type="component" value="Unassembled WGS sequence"/>
</dbReference>
<name>A0ABW8YLL9_9SPHN</name>
<feature type="domain" description="DUF6438" evidence="2">
    <location>
        <begin position="34"/>
        <end position="139"/>
    </location>
</feature>
<dbReference type="RefSeq" id="WP_408077734.1">
    <property type="nucleotide sequence ID" value="NZ_JBELQC010000001.1"/>
</dbReference>
<evidence type="ECO:0000256" key="1">
    <source>
        <dbReference type="SAM" id="SignalP"/>
    </source>
</evidence>
<dbReference type="Pfam" id="PF20033">
    <property type="entry name" value="DUF6438"/>
    <property type="match status" value="1"/>
</dbReference>
<evidence type="ECO:0000259" key="2">
    <source>
        <dbReference type="Pfam" id="PF20033"/>
    </source>
</evidence>
<keyword evidence="4" id="KW-1185">Reference proteome</keyword>
<reference evidence="3 4" key="1">
    <citation type="submission" date="2024-06" db="EMBL/GenBank/DDBJ databases">
        <authorList>
            <person name="Kaempfer P."/>
            <person name="Viver T."/>
        </authorList>
    </citation>
    <scope>NUCLEOTIDE SEQUENCE [LARGE SCALE GENOMIC DNA]</scope>
    <source>
        <strain evidence="3 4">ST-64</strain>
    </source>
</reference>
<evidence type="ECO:0000313" key="4">
    <source>
        <dbReference type="Proteomes" id="UP001629244"/>
    </source>
</evidence>
<dbReference type="InterPro" id="IPR045497">
    <property type="entry name" value="DUF6438"/>
</dbReference>
<gene>
    <name evidence="3" type="ORF">ABS767_07535</name>
</gene>
<protein>
    <submittedName>
        <fullName evidence="3">DUF6438 domain-containing protein</fullName>
    </submittedName>
</protein>
<organism evidence="3 4">
    <name type="scientific">Sphingomonas plantiphila</name>
    <dbReference type="NCBI Taxonomy" id="3163295"/>
    <lineage>
        <taxon>Bacteria</taxon>
        <taxon>Pseudomonadati</taxon>
        <taxon>Pseudomonadota</taxon>
        <taxon>Alphaproteobacteria</taxon>
        <taxon>Sphingomonadales</taxon>
        <taxon>Sphingomonadaceae</taxon>
        <taxon>Sphingomonas</taxon>
    </lineage>
</organism>
<comment type="caution">
    <text evidence="3">The sequence shown here is derived from an EMBL/GenBank/DDBJ whole genome shotgun (WGS) entry which is preliminary data.</text>
</comment>